<keyword evidence="5" id="KW-1185">Reference proteome</keyword>
<dbReference type="InterPro" id="IPR029045">
    <property type="entry name" value="ClpP/crotonase-like_dom_sf"/>
</dbReference>
<evidence type="ECO:0000256" key="2">
    <source>
        <dbReference type="RuleBase" id="RU369070"/>
    </source>
</evidence>
<dbReference type="EC" id="3.1.2.4" evidence="2"/>
<dbReference type="Pfam" id="PF16113">
    <property type="entry name" value="ECH_2"/>
    <property type="match status" value="1"/>
</dbReference>
<evidence type="ECO:0000256" key="1">
    <source>
        <dbReference type="ARBA" id="ARBA00022801"/>
    </source>
</evidence>
<dbReference type="InterPro" id="IPR045004">
    <property type="entry name" value="ECH_dom"/>
</dbReference>
<sequence>MKIIDRCFSRRTIEEIISTLESEALDKKEEDWISSTIQLLKKASPTSLKISLRLIREGRLQGVDICLVCEYRIFCHVLRGEFNKDILEGFRAILIERIEILSGIPPEWN</sequence>
<proteinExistence type="inferred from homology"/>
<keyword evidence="1 2" id="KW-0378">Hydrolase</keyword>
<dbReference type="Gene3D" id="3.90.226.10">
    <property type="entry name" value="2-enoyl-CoA Hydratase, Chain A, domain 1"/>
    <property type="match status" value="1"/>
</dbReference>
<dbReference type="Proteomes" id="UP000011115">
    <property type="component" value="Unassembled WGS sequence"/>
</dbReference>
<organism evidence="4 5">
    <name type="scientific">Solanum tuberosum</name>
    <name type="common">Potato</name>
    <dbReference type="NCBI Taxonomy" id="4113"/>
    <lineage>
        <taxon>Eukaryota</taxon>
        <taxon>Viridiplantae</taxon>
        <taxon>Streptophyta</taxon>
        <taxon>Embryophyta</taxon>
        <taxon>Tracheophyta</taxon>
        <taxon>Spermatophyta</taxon>
        <taxon>Magnoliopsida</taxon>
        <taxon>eudicotyledons</taxon>
        <taxon>Gunneridae</taxon>
        <taxon>Pentapetalae</taxon>
        <taxon>asterids</taxon>
        <taxon>lamiids</taxon>
        <taxon>Solanales</taxon>
        <taxon>Solanaceae</taxon>
        <taxon>Solanoideae</taxon>
        <taxon>Solaneae</taxon>
        <taxon>Solanum</taxon>
    </lineage>
</organism>
<dbReference type="Gramene" id="PGSC0003DMT400000048">
    <property type="protein sequence ID" value="PGSC0003DMT400000048"/>
    <property type="gene ID" value="PGSC0003DMG400000014"/>
</dbReference>
<dbReference type="SUPFAM" id="SSF52096">
    <property type="entry name" value="ClpP/crotonase"/>
    <property type="match status" value="1"/>
</dbReference>
<dbReference type="PANTHER" id="PTHR43176:SF19">
    <property type="entry name" value="3-HYDROXYISOBUTYRYL-COA HYDROLASE"/>
    <property type="match status" value="1"/>
</dbReference>
<evidence type="ECO:0000313" key="4">
    <source>
        <dbReference type="EnsemblPlants" id="PGSC0003DMT400000048"/>
    </source>
</evidence>
<comment type="similarity">
    <text evidence="2">Belongs to the enoyl-CoA hydratase/isomerase family.</text>
</comment>
<accession>M0ZG11</accession>
<dbReference type="PANTHER" id="PTHR43176">
    <property type="entry name" value="3-HYDROXYISOBUTYRYL-COA HYDROLASE-RELATED"/>
    <property type="match status" value="1"/>
</dbReference>
<dbReference type="InterPro" id="IPR032259">
    <property type="entry name" value="HIBYL-CoA-H"/>
</dbReference>
<comment type="function">
    <text evidence="2">Hydrolyzes 3-hydroxyisobutyryl-CoA (HIBYL-CoA), a saline catabolite. Has high activity toward isobutyryl-CoA. Could be an isobutyryl-CoA dehydrogenase that functions in valine catabolism.</text>
</comment>
<protein>
    <recommendedName>
        <fullName evidence="2">3-hydroxyisobutyryl-CoA hydrolase</fullName>
        <shortName evidence="2">HIB-CoA hydrolase</shortName>
        <shortName evidence="2">HIBYL-CoA-H</shortName>
        <ecNumber evidence="2">3.1.2.4</ecNumber>
    </recommendedName>
    <alternativeName>
        <fullName evidence="2">3-hydroxyisobutyryl-coenzyme A hydrolase</fullName>
    </alternativeName>
</protein>
<dbReference type="ExpressionAtlas" id="M0ZG11">
    <property type="expression patterns" value="baseline"/>
</dbReference>
<reference evidence="4" key="2">
    <citation type="submission" date="2015-06" db="UniProtKB">
        <authorList>
            <consortium name="EnsemblPlants"/>
        </authorList>
    </citation>
    <scope>IDENTIFICATION</scope>
    <source>
        <strain evidence="4">DM1-3 516 R44</strain>
    </source>
</reference>
<reference evidence="5" key="1">
    <citation type="journal article" date="2011" name="Nature">
        <title>Genome sequence and analysis of the tuber crop potato.</title>
        <authorList>
            <consortium name="The Potato Genome Sequencing Consortium"/>
        </authorList>
    </citation>
    <scope>NUCLEOTIDE SEQUENCE [LARGE SCALE GENOMIC DNA]</scope>
    <source>
        <strain evidence="5">cv. DM1-3 516 R44</strain>
    </source>
</reference>
<evidence type="ECO:0000259" key="3">
    <source>
        <dbReference type="Pfam" id="PF16113"/>
    </source>
</evidence>
<dbReference type="GO" id="GO:0003860">
    <property type="term" value="F:3-hydroxyisobutyryl-CoA hydrolase activity"/>
    <property type="evidence" value="ECO:0007669"/>
    <property type="project" value="UniProtKB-UniRule"/>
</dbReference>
<dbReference type="GO" id="GO:0006574">
    <property type="term" value="P:L-valine catabolic process"/>
    <property type="evidence" value="ECO:0007669"/>
    <property type="project" value="UniProtKB-UniRule"/>
</dbReference>
<feature type="domain" description="Enoyl-CoA hydratase/isomerase" evidence="3">
    <location>
        <begin position="2"/>
        <end position="97"/>
    </location>
</feature>
<dbReference type="AlphaFoldDB" id="M0ZG11"/>
<comment type="pathway">
    <text evidence="2">Amino-acid degradation; L-valine degradation.</text>
</comment>
<name>M0ZG11_SOLTU</name>
<dbReference type="EnsemblPlants" id="PGSC0003DMT400000048">
    <property type="protein sequence ID" value="PGSC0003DMT400000048"/>
    <property type="gene ID" value="PGSC0003DMG400000014"/>
</dbReference>
<comment type="catalytic activity">
    <reaction evidence="2">
        <text>3-hydroxy-2-methylpropanoyl-CoA + H2O = 3-hydroxy-2-methylpropanoate + CoA + H(+)</text>
        <dbReference type="Rhea" id="RHEA:20888"/>
        <dbReference type="ChEBI" id="CHEBI:11805"/>
        <dbReference type="ChEBI" id="CHEBI:15377"/>
        <dbReference type="ChEBI" id="CHEBI:15378"/>
        <dbReference type="ChEBI" id="CHEBI:57287"/>
        <dbReference type="ChEBI" id="CHEBI:57340"/>
        <dbReference type="EC" id="3.1.2.4"/>
    </reaction>
</comment>
<dbReference type="HOGENOM" id="CLU_139536_0_0_1"/>
<evidence type="ECO:0000313" key="5">
    <source>
        <dbReference type="Proteomes" id="UP000011115"/>
    </source>
</evidence>